<keyword evidence="5" id="KW-0694">RNA-binding</keyword>
<keyword evidence="2 5" id="KW-0689">Ribosomal protein</keyword>
<dbReference type="AlphaFoldDB" id="A0A554LWI3"/>
<comment type="subunit">
    <text evidence="5">Part of the 30S ribosomal subunit. Interacts with proteins S7 and S18. Binds to IF-3.</text>
</comment>
<evidence type="ECO:0000313" key="7">
    <source>
        <dbReference type="EMBL" id="TSC97226.1"/>
    </source>
</evidence>
<dbReference type="PANTHER" id="PTHR11759">
    <property type="entry name" value="40S RIBOSOMAL PROTEIN S14/30S RIBOSOMAL PROTEIN S11"/>
    <property type="match status" value="1"/>
</dbReference>
<dbReference type="GO" id="GO:0019843">
    <property type="term" value="F:rRNA binding"/>
    <property type="evidence" value="ECO:0007669"/>
    <property type="project" value="UniProtKB-UniRule"/>
</dbReference>
<reference evidence="7 8" key="1">
    <citation type="submission" date="2017-07" db="EMBL/GenBank/DDBJ databases">
        <title>Mechanisms for carbon and nitrogen cycling indicate functional differentiation within the Candidate Phyla Radiation.</title>
        <authorList>
            <person name="Danczak R.E."/>
            <person name="Johnston M.D."/>
            <person name="Kenah C."/>
            <person name="Slattery M."/>
            <person name="Wrighton K.C."/>
            <person name="Wilkins M.J."/>
        </authorList>
    </citation>
    <scope>NUCLEOTIDE SEQUENCE [LARGE SCALE GENOMIC DNA]</scope>
    <source>
        <strain evidence="7">Licking1014_2</strain>
    </source>
</reference>
<accession>A0A554LWI3</accession>
<dbReference type="Gene3D" id="3.30.420.80">
    <property type="entry name" value="Ribosomal protein S11"/>
    <property type="match status" value="1"/>
</dbReference>
<dbReference type="GO" id="GO:0006412">
    <property type="term" value="P:translation"/>
    <property type="evidence" value="ECO:0007669"/>
    <property type="project" value="UniProtKB-UniRule"/>
</dbReference>
<evidence type="ECO:0000256" key="2">
    <source>
        <dbReference type="ARBA" id="ARBA00022980"/>
    </source>
</evidence>
<dbReference type="SUPFAM" id="SSF53137">
    <property type="entry name" value="Translational machinery components"/>
    <property type="match status" value="1"/>
</dbReference>
<protein>
    <recommendedName>
        <fullName evidence="4 5">Small ribosomal subunit protein uS11</fullName>
    </recommendedName>
</protein>
<dbReference type="GO" id="GO:0003735">
    <property type="term" value="F:structural constituent of ribosome"/>
    <property type="evidence" value="ECO:0007669"/>
    <property type="project" value="InterPro"/>
</dbReference>
<organism evidence="7 8">
    <name type="scientific">Candidatus Berkelbacteria bacterium Licking1014_2</name>
    <dbReference type="NCBI Taxonomy" id="2017146"/>
    <lineage>
        <taxon>Bacteria</taxon>
        <taxon>Candidatus Berkelbacteria</taxon>
    </lineage>
</organism>
<gene>
    <name evidence="5" type="primary">rpsK</name>
    <name evidence="7" type="ORF">CEN88_103</name>
</gene>
<evidence type="ECO:0000256" key="5">
    <source>
        <dbReference type="HAMAP-Rule" id="MF_01310"/>
    </source>
</evidence>
<dbReference type="HAMAP" id="MF_01310">
    <property type="entry name" value="Ribosomal_uS11"/>
    <property type="match status" value="1"/>
</dbReference>
<evidence type="ECO:0000256" key="6">
    <source>
        <dbReference type="RuleBase" id="RU003629"/>
    </source>
</evidence>
<name>A0A554LWI3_9BACT</name>
<dbReference type="InterPro" id="IPR001971">
    <property type="entry name" value="Ribosomal_uS11"/>
</dbReference>
<keyword evidence="3 5" id="KW-0687">Ribonucleoprotein</keyword>
<dbReference type="InterPro" id="IPR036967">
    <property type="entry name" value="Ribosomal_uS11_sf"/>
</dbReference>
<evidence type="ECO:0000256" key="1">
    <source>
        <dbReference type="ARBA" id="ARBA00006194"/>
    </source>
</evidence>
<evidence type="ECO:0000256" key="3">
    <source>
        <dbReference type="ARBA" id="ARBA00023274"/>
    </source>
</evidence>
<evidence type="ECO:0000256" key="4">
    <source>
        <dbReference type="ARBA" id="ARBA00035160"/>
    </source>
</evidence>
<dbReference type="PROSITE" id="PS00054">
    <property type="entry name" value="RIBOSOMAL_S11"/>
    <property type="match status" value="1"/>
</dbReference>
<dbReference type="InterPro" id="IPR018102">
    <property type="entry name" value="Ribosomal_uS11_CS"/>
</dbReference>
<comment type="caution">
    <text evidence="7">The sequence shown here is derived from an EMBL/GenBank/DDBJ whole genome shotgun (WGS) entry which is preliminary data.</text>
</comment>
<dbReference type="GO" id="GO:1990904">
    <property type="term" value="C:ribonucleoprotein complex"/>
    <property type="evidence" value="ECO:0007669"/>
    <property type="project" value="UniProtKB-KW"/>
</dbReference>
<dbReference type="NCBIfam" id="NF003698">
    <property type="entry name" value="PRK05309.1"/>
    <property type="match status" value="1"/>
</dbReference>
<dbReference type="EMBL" id="VMGL01000008">
    <property type="protein sequence ID" value="TSC97226.1"/>
    <property type="molecule type" value="Genomic_DNA"/>
</dbReference>
<comment type="similarity">
    <text evidence="1 5 6">Belongs to the universal ribosomal protein uS11 family.</text>
</comment>
<comment type="function">
    <text evidence="5">Located on the platform of the 30S subunit, it bridges several disparate RNA helices of the 16S rRNA. Forms part of the Shine-Dalgarno cleft in the 70S ribosome.</text>
</comment>
<dbReference type="PIRSF" id="PIRSF002131">
    <property type="entry name" value="Ribosomal_S11"/>
    <property type="match status" value="1"/>
</dbReference>
<dbReference type="GO" id="GO:0005840">
    <property type="term" value="C:ribosome"/>
    <property type="evidence" value="ECO:0007669"/>
    <property type="project" value="UniProtKB-KW"/>
</dbReference>
<evidence type="ECO:0000313" key="8">
    <source>
        <dbReference type="Proteomes" id="UP000318711"/>
    </source>
</evidence>
<proteinExistence type="inferred from homology"/>
<dbReference type="Pfam" id="PF00411">
    <property type="entry name" value="Ribosomal_S11"/>
    <property type="match status" value="1"/>
</dbReference>
<keyword evidence="5" id="KW-0699">rRNA-binding</keyword>
<dbReference type="Proteomes" id="UP000318711">
    <property type="component" value="Unassembled WGS sequence"/>
</dbReference>
<sequence length="144" mass="15740">MAKKKENQKKETIKNKEKVKIRFKKKTIPRVESGIFYIQSSFNNTIISLTDESGNILKQSSAGSSGFKGTKKSTPFAATTAMQNLLAKIGQIELKRGRILVSGVGAGRDAAIRALNNSGIEITAIRDITPVPHNGCRARKARRV</sequence>